<evidence type="ECO:0000313" key="2">
    <source>
        <dbReference type="EMBL" id="MBT8767768.1"/>
    </source>
</evidence>
<evidence type="ECO:0000313" key="3">
    <source>
        <dbReference type="Proteomes" id="UP001519667"/>
    </source>
</evidence>
<feature type="domain" description="HDOD" evidence="1">
    <location>
        <begin position="25"/>
        <end position="211"/>
    </location>
</feature>
<dbReference type="InterPro" id="IPR052340">
    <property type="entry name" value="RNase_Y/CdgJ"/>
</dbReference>
<dbReference type="Gene3D" id="1.10.3210.10">
    <property type="entry name" value="Hypothetical protein af1432"/>
    <property type="match status" value="1"/>
</dbReference>
<proteinExistence type="predicted"/>
<dbReference type="Proteomes" id="UP001519667">
    <property type="component" value="Unassembled WGS sequence"/>
</dbReference>
<dbReference type="PANTHER" id="PTHR33525:SF3">
    <property type="entry name" value="RIBONUCLEASE Y"/>
    <property type="match status" value="1"/>
</dbReference>
<dbReference type="SUPFAM" id="SSF109604">
    <property type="entry name" value="HD-domain/PDEase-like"/>
    <property type="match status" value="1"/>
</dbReference>
<sequence length="285" mass="31231">MSAAESDYSVYRRVVTQFMNGEEQLPSLPTITLDIRRALVNPNTSVLGLTRVISKDPALSALLMKHASSIAFRTTQAPKTLEQVIRLLGMLEVDRVTLVHSLKSLFTLHGVAHRNLFISVWGRMTQQASISAVLARPLGFPSADHALLASLLSDVGELAILSAFKDASQVPSPEVYARLCREYGKSLGIIVLKKWAVDECYIDVVRNAGDWTFTEGRGVCLIDLVNLGRYHALRDEDVHGRLPLLGELAAHRKLVPPLDAQDATGALALVASQQEAIQRMTSSLR</sequence>
<evidence type="ECO:0000259" key="1">
    <source>
        <dbReference type="PROSITE" id="PS51833"/>
    </source>
</evidence>
<dbReference type="PROSITE" id="PS51833">
    <property type="entry name" value="HDOD"/>
    <property type="match status" value="1"/>
</dbReference>
<dbReference type="RefSeq" id="WP_215377256.1">
    <property type="nucleotide sequence ID" value="NZ_JAGTIS010000009.1"/>
</dbReference>
<dbReference type="Pfam" id="PF08668">
    <property type="entry name" value="HDOD"/>
    <property type="match status" value="1"/>
</dbReference>
<organism evidence="2 3">
    <name type="scientific">Metapseudomonas boanensis</name>
    <dbReference type="NCBI Taxonomy" id="2822138"/>
    <lineage>
        <taxon>Bacteria</taxon>
        <taxon>Pseudomonadati</taxon>
        <taxon>Pseudomonadota</taxon>
        <taxon>Gammaproteobacteria</taxon>
        <taxon>Pseudomonadales</taxon>
        <taxon>Pseudomonadaceae</taxon>
        <taxon>Metapseudomonas</taxon>
    </lineage>
</organism>
<comment type="caution">
    <text evidence="2">The sequence shown here is derived from an EMBL/GenBank/DDBJ whole genome shotgun (WGS) entry which is preliminary data.</text>
</comment>
<accession>A0ABS5XKG2</accession>
<reference evidence="2 3" key="1">
    <citation type="submission" date="2021-04" db="EMBL/GenBank/DDBJ databases">
        <title>Pseudomonas boanensis sp. nov., a bacterium isolated from river water used for household purposes in Boane District, Mozambique.</title>
        <authorList>
            <person name="Nicklasson M."/>
            <person name="Martin-Rodriguez A.J."/>
            <person name="Thorell K."/>
            <person name="Neves L."/>
            <person name="Mussagy A."/>
            <person name="Rydberg H.A."/>
            <person name="Hernroth B."/>
            <person name="Svensson-Stadler L."/>
            <person name="Sjoling A."/>
        </authorList>
    </citation>
    <scope>NUCLEOTIDE SEQUENCE [LARGE SCALE GENOMIC DNA]</scope>
    <source>
        <strain evidence="2 3">DB1</strain>
    </source>
</reference>
<protein>
    <submittedName>
        <fullName evidence="2">HDOD domain-containing protein</fullName>
    </submittedName>
</protein>
<name>A0ABS5XKG2_9GAMM</name>
<dbReference type="PANTHER" id="PTHR33525">
    <property type="match status" value="1"/>
</dbReference>
<keyword evidence="3" id="KW-1185">Reference proteome</keyword>
<dbReference type="EMBL" id="JAGTIS010000009">
    <property type="protein sequence ID" value="MBT8767768.1"/>
    <property type="molecule type" value="Genomic_DNA"/>
</dbReference>
<gene>
    <name evidence="2" type="ORF">J7302_16780</name>
</gene>
<dbReference type="InterPro" id="IPR013976">
    <property type="entry name" value="HDOD"/>
</dbReference>